<dbReference type="PANTHER" id="PTHR12716">
    <property type="entry name" value="TRANSCRIPTION INITIATION FACTOR IIE, BETA SUBUNIT"/>
    <property type="match status" value="1"/>
</dbReference>
<feature type="compositionally biased region" description="Low complexity" evidence="8">
    <location>
        <begin position="29"/>
        <end position="42"/>
    </location>
</feature>
<protein>
    <recommendedName>
        <fullName evidence="7">Transcription initiation factor IIE subunit beta</fullName>
    </recommendedName>
</protein>
<dbReference type="GO" id="GO:0006367">
    <property type="term" value="P:transcription initiation at RNA polymerase II promoter"/>
    <property type="evidence" value="ECO:0007669"/>
    <property type="project" value="UniProtKB-UniRule"/>
</dbReference>
<dbReference type="Proteomes" id="UP000218231">
    <property type="component" value="Unassembled WGS sequence"/>
</dbReference>
<comment type="subcellular location">
    <subcellularLocation>
        <location evidence="1 7">Nucleus</location>
    </subcellularLocation>
</comment>
<evidence type="ECO:0000256" key="8">
    <source>
        <dbReference type="SAM" id="MobiDB-lite"/>
    </source>
</evidence>
<evidence type="ECO:0000256" key="5">
    <source>
        <dbReference type="ARBA" id="ARBA00023242"/>
    </source>
</evidence>
<evidence type="ECO:0000256" key="7">
    <source>
        <dbReference type="PIRNR" id="PIRNR016398"/>
    </source>
</evidence>
<dbReference type="PIRSF" id="PIRSF016398">
    <property type="entry name" value="TFIIE-beta"/>
    <property type="match status" value="1"/>
</dbReference>
<dbReference type="PANTHER" id="PTHR12716:SF8">
    <property type="entry name" value="TRANSCRIPTION INITIATION FACTOR IIE SUBUNIT BETA"/>
    <property type="match status" value="1"/>
</dbReference>
<keyword evidence="3 7" id="KW-0238">DNA-binding</keyword>
<sequence>MDPALLKQKAEFQRHAARNVSVQQRQQPSTSSSSAHTTYSSDASKKKKKPTAASQLPKQDLKFDSPASMVSSISNASNFSIMQKIVDYMKRRHLDGQNHSLTLTEILDELPKNNFDVTPKTKTWLSEALPNNPRLQLDDKGKYIFKPPYKIKGKKGLLALAQKYHAEAKGGILLSDLNECIPHADKILEEMANDKLLIVVPTQVNKRKDKSVFFNDIDMDFPVEEEFKALWRNVGVDHLDEKKIEEYLQKRGIDAMKDLTPKAQQAGLPKRKAVRKRGNAKMHNEHLVLEDYD</sequence>
<dbReference type="InterPro" id="IPR016656">
    <property type="entry name" value="TFIIE-bsu"/>
</dbReference>
<dbReference type="InterPro" id="IPR036390">
    <property type="entry name" value="WH_DNA-bd_sf"/>
</dbReference>
<keyword evidence="5 7" id="KW-0539">Nucleus</keyword>
<comment type="subunit">
    <text evidence="7">Tetramer of two alpha and two beta chains.</text>
</comment>
<dbReference type="Pfam" id="PF18121">
    <property type="entry name" value="TFA2_Winged_2"/>
    <property type="match status" value="1"/>
</dbReference>
<evidence type="ECO:0000313" key="10">
    <source>
        <dbReference type="EMBL" id="PAV57729.1"/>
    </source>
</evidence>
<dbReference type="SUPFAM" id="SSF46785">
    <property type="entry name" value="Winged helix' DNA-binding domain"/>
    <property type="match status" value="1"/>
</dbReference>
<gene>
    <name evidence="10" type="ORF">WR25_15850</name>
</gene>
<dbReference type="OrthoDB" id="5323195at2759"/>
<evidence type="ECO:0000256" key="3">
    <source>
        <dbReference type="ARBA" id="ARBA00023125"/>
    </source>
</evidence>
<evidence type="ECO:0000256" key="6">
    <source>
        <dbReference type="ARBA" id="ARBA00025581"/>
    </source>
</evidence>
<organism evidence="10 11">
    <name type="scientific">Diploscapter pachys</name>
    <dbReference type="NCBI Taxonomy" id="2018661"/>
    <lineage>
        <taxon>Eukaryota</taxon>
        <taxon>Metazoa</taxon>
        <taxon>Ecdysozoa</taxon>
        <taxon>Nematoda</taxon>
        <taxon>Chromadorea</taxon>
        <taxon>Rhabditida</taxon>
        <taxon>Rhabditina</taxon>
        <taxon>Rhabditomorpha</taxon>
        <taxon>Rhabditoidea</taxon>
        <taxon>Rhabditidae</taxon>
        <taxon>Diploscapter</taxon>
    </lineage>
</organism>
<dbReference type="Pfam" id="PF02186">
    <property type="entry name" value="TFIIE_beta"/>
    <property type="match status" value="1"/>
</dbReference>
<proteinExistence type="inferred from homology"/>
<feature type="region of interest" description="Disordered" evidence="8">
    <location>
        <begin position="13"/>
        <end position="60"/>
    </location>
</feature>
<dbReference type="STRING" id="2018661.A0A2A2J7Y3"/>
<accession>A0A2A2J7Y3</accession>
<dbReference type="CDD" id="cd07977">
    <property type="entry name" value="TFIIE_beta_winged_helix"/>
    <property type="match status" value="1"/>
</dbReference>
<dbReference type="FunFam" id="1.10.10.10:FF:000177">
    <property type="entry name" value="Transcription initiation factor IIE subunit beta"/>
    <property type="match status" value="1"/>
</dbReference>
<dbReference type="GO" id="GO:0005673">
    <property type="term" value="C:transcription factor TFIIE complex"/>
    <property type="evidence" value="ECO:0007669"/>
    <property type="project" value="UniProtKB-UniRule"/>
</dbReference>
<dbReference type="PROSITE" id="PS51351">
    <property type="entry name" value="TFIIE_BETA_C"/>
    <property type="match status" value="1"/>
</dbReference>
<dbReference type="EMBL" id="LIAE01010628">
    <property type="protein sequence ID" value="PAV57729.1"/>
    <property type="molecule type" value="Genomic_DNA"/>
</dbReference>
<evidence type="ECO:0000256" key="2">
    <source>
        <dbReference type="ARBA" id="ARBA00023015"/>
    </source>
</evidence>
<name>A0A2A2J7Y3_9BILA</name>
<evidence type="ECO:0000313" key="11">
    <source>
        <dbReference type="Proteomes" id="UP000218231"/>
    </source>
</evidence>
<feature type="domain" description="TFIIE beta" evidence="9">
    <location>
        <begin position="66"/>
        <end position="152"/>
    </location>
</feature>
<comment type="caution">
    <text evidence="10">The sequence shown here is derived from an EMBL/GenBank/DDBJ whole genome shotgun (WGS) entry which is preliminary data.</text>
</comment>
<dbReference type="Gene3D" id="1.10.10.10">
    <property type="entry name" value="Winged helix-like DNA-binding domain superfamily/Winged helix DNA-binding domain"/>
    <property type="match status" value="1"/>
</dbReference>
<dbReference type="InterPro" id="IPR040501">
    <property type="entry name" value="TFA2_Winged_2"/>
</dbReference>
<evidence type="ECO:0000256" key="1">
    <source>
        <dbReference type="ARBA" id="ARBA00004123"/>
    </source>
</evidence>
<dbReference type="InterPro" id="IPR003166">
    <property type="entry name" value="TFIIE_bsu_DNA-bd"/>
</dbReference>
<comment type="similarity">
    <text evidence="7">Belongs to the TFIIE beta subunit family.</text>
</comment>
<dbReference type="GO" id="GO:0001097">
    <property type="term" value="F:TFIIH-class transcription factor complex binding"/>
    <property type="evidence" value="ECO:0007669"/>
    <property type="project" value="TreeGrafter"/>
</dbReference>
<keyword evidence="11" id="KW-1185">Reference proteome</keyword>
<evidence type="ECO:0000256" key="4">
    <source>
        <dbReference type="ARBA" id="ARBA00023163"/>
    </source>
</evidence>
<reference evidence="10 11" key="1">
    <citation type="journal article" date="2017" name="Curr. Biol.">
        <title>Genome architecture and evolution of a unichromosomal asexual nematode.</title>
        <authorList>
            <person name="Fradin H."/>
            <person name="Zegar C."/>
            <person name="Gutwein M."/>
            <person name="Lucas J."/>
            <person name="Kovtun M."/>
            <person name="Corcoran D."/>
            <person name="Baugh L.R."/>
            <person name="Kiontke K."/>
            <person name="Gunsalus K."/>
            <person name="Fitch D.H."/>
            <person name="Piano F."/>
        </authorList>
    </citation>
    <scope>NUCLEOTIDE SEQUENCE [LARGE SCALE GENOMIC DNA]</scope>
    <source>
        <strain evidence="10">PF1309</strain>
    </source>
</reference>
<dbReference type="GO" id="GO:0003677">
    <property type="term" value="F:DNA binding"/>
    <property type="evidence" value="ECO:0007669"/>
    <property type="project" value="UniProtKB-UniRule"/>
</dbReference>
<keyword evidence="4 7" id="KW-0804">Transcription</keyword>
<evidence type="ECO:0000259" key="9">
    <source>
        <dbReference type="PROSITE" id="PS51351"/>
    </source>
</evidence>
<dbReference type="InterPro" id="IPR036388">
    <property type="entry name" value="WH-like_DNA-bd_sf"/>
</dbReference>
<dbReference type="AlphaFoldDB" id="A0A2A2J7Y3"/>
<keyword evidence="2 7" id="KW-0805">Transcription regulation</keyword>
<comment type="function">
    <text evidence="6 7">Recruits TFIIH to the initiation complex and stimulates the RNA polymerase II C-terminal domain kinase and DNA-dependent ATPase activities of TFIIH. Both TFIIH and TFIIE are required for promoter clearance by RNA polymerase.</text>
</comment>